<dbReference type="PANTHER" id="PTHR45619">
    <property type="entry name" value="SERINE/THREONINE-PROTEIN PHOSPHATASE PP2A-RELATED"/>
    <property type="match status" value="1"/>
</dbReference>
<keyword evidence="2 5" id="KW-0378">Hydrolase</keyword>
<protein>
    <recommendedName>
        <fullName evidence="5">Serine/threonine-protein phosphatase</fullName>
        <ecNumber evidence="5">3.1.3.16</ecNumber>
    </recommendedName>
</protein>
<dbReference type="Gene3D" id="3.60.21.10">
    <property type="match status" value="1"/>
</dbReference>
<dbReference type="Pfam" id="PF00149">
    <property type="entry name" value="Metallophos"/>
    <property type="match status" value="1"/>
</dbReference>
<gene>
    <name evidence="7" type="primary">PPG1</name>
    <name evidence="7" type="ORF">HK105_201977</name>
</gene>
<dbReference type="SUPFAM" id="SSF56300">
    <property type="entry name" value="Metallo-dependent phosphatases"/>
    <property type="match status" value="1"/>
</dbReference>
<sequence>MAWDLDALIEKAQRRELLPENTIRELCNKAKELLLSEDNVRHVQAPVTVVGDVHGQFYDVLEIFRIGGQCPDTNYVFLGDYVDRGYYSVETITLLLCLKVRYPDRVTLVRGNHECRAVTQVYGFYNECCEKYKGGLVWSYFTDVFDYLVLAVVISDTILCIHGGLSPSLHTLDQIRVIDRFREIPHDGPMADLVWSDPQQVDGDEISGFTLSPRGAGYIFGEDVTRHFLEINGFGHICRAHQLCMEGYQILFDDMLSTVWSAPNYCYRVGNMASLLEIGPGLERYFNVFAACPDDQRTSDPQGGEVSFKALVQELLMEEDERKSKDFQKSYDSYSQNVALDVQDTGIVTNFRTSKTLSQYFI</sequence>
<comment type="catalytic activity">
    <reaction evidence="4 5">
        <text>O-phospho-L-threonyl-[protein] + H2O = L-threonyl-[protein] + phosphate</text>
        <dbReference type="Rhea" id="RHEA:47004"/>
        <dbReference type="Rhea" id="RHEA-COMP:11060"/>
        <dbReference type="Rhea" id="RHEA-COMP:11605"/>
        <dbReference type="ChEBI" id="CHEBI:15377"/>
        <dbReference type="ChEBI" id="CHEBI:30013"/>
        <dbReference type="ChEBI" id="CHEBI:43474"/>
        <dbReference type="ChEBI" id="CHEBI:61977"/>
        <dbReference type="EC" id="3.1.3.16"/>
    </reaction>
</comment>
<dbReference type="SMART" id="SM00156">
    <property type="entry name" value="PP2Ac"/>
    <property type="match status" value="1"/>
</dbReference>
<evidence type="ECO:0000256" key="3">
    <source>
        <dbReference type="ARBA" id="ARBA00023211"/>
    </source>
</evidence>
<dbReference type="CDD" id="cd07415">
    <property type="entry name" value="MPP_PP2A_PP4_PP6"/>
    <property type="match status" value="1"/>
</dbReference>
<dbReference type="InterPro" id="IPR047129">
    <property type="entry name" value="PPA2-like"/>
</dbReference>
<accession>A0ABR4NGC2</accession>
<dbReference type="PRINTS" id="PR00114">
    <property type="entry name" value="STPHPHTASE"/>
</dbReference>
<evidence type="ECO:0000313" key="8">
    <source>
        <dbReference type="Proteomes" id="UP001527925"/>
    </source>
</evidence>
<dbReference type="EMBL" id="JADGIZ020000006">
    <property type="protein sequence ID" value="KAL2918576.1"/>
    <property type="molecule type" value="Genomic_DNA"/>
</dbReference>
<dbReference type="InterPro" id="IPR006186">
    <property type="entry name" value="Ser/Thr-sp_prot-phosphatase"/>
</dbReference>
<reference evidence="7 8" key="1">
    <citation type="submission" date="2023-09" db="EMBL/GenBank/DDBJ databases">
        <title>Pangenome analysis of Batrachochytrium dendrobatidis and related Chytrids.</title>
        <authorList>
            <person name="Yacoub M.N."/>
            <person name="Stajich J.E."/>
            <person name="James T.Y."/>
        </authorList>
    </citation>
    <scope>NUCLEOTIDE SEQUENCE [LARGE SCALE GENOMIC DNA]</scope>
    <source>
        <strain evidence="7 8">JEL0888</strain>
    </source>
</reference>
<dbReference type="InterPro" id="IPR029052">
    <property type="entry name" value="Metallo-depent_PP-like"/>
</dbReference>
<evidence type="ECO:0000256" key="1">
    <source>
        <dbReference type="ARBA" id="ARBA00022723"/>
    </source>
</evidence>
<dbReference type="InterPro" id="IPR004843">
    <property type="entry name" value="Calcineurin-like_PHP"/>
</dbReference>
<evidence type="ECO:0000256" key="2">
    <source>
        <dbReference type="ARBA" id="ARBA00022801"/>
    </source>
</evidence>
<dbReference type="GO" id="GO:0004722">
    <property type="term" value="F:protein serine/threonine phosphatase activity"/>
    <property type="evidence" value="ECO:0007669"/>
    <property type="project" value="UniProtKB-EC"/>
</dbReference>
<feature type="domain" description="Serine/threonine specific protein phosphatases" evidence="6">
    <location>
        <begin position="109"/>
        <end position="114"/>
    </location>
</feature>
<dbReference type="Proteomes" id="UP001527925">
    <property type="component" value="Unassembled WGS sequence"/>
</dbReference>
<keyword evidence="1" id="KW-0479">Metal-binding</keyword>
<organism evidence="7 8">
    <name type="scientific">Polyrhizophydium stewartii</name>
    <dbReference type="NCBI Taxonomy" id="2732419"/>
    <lineage>
        <taxon>Eukaryota</taxon>
        <taxon>Fungi</taxon>
        <taxon>Fungi incertae sedis</taxon>
        <taxon>Chytridiomycota</taxon>
        <taxon>Chytridiomycota incertae sedis</taxon>
        <taxon>Chytridiomycetes</taxon>
        <taxon>Rhizophydiales</taxon>
        <taxon>Rhizophydiales incertae sedis</taxon>
        <taxon>Polyrhizophydium</taxon>
    </lineage>
</organism>
<keyword evidence="3" id="KW-0464">Manganese</keyword>
<name>A0ABR4NGC2_9FUNG</name>
<proteinExistence type="inferred from homology"/>
<comment type="caution">
    <text evidence="7">The sequence shown here is derived from an EMBL/GenBank/DDBJ whole genome shotgun (WGS) entry which is preliminary data.</text>
</comment>
<keyword evidence="8" id="KW-1185">Reference proteome</keyword>
<dbReference type="PROSITE" id="PS00125">
    <property type="entry name" value="SER_THR_PHOSPHATASE"/>
    <property type="match status" value="1"/>
</dbReference>
<evidence type="ECO:0000256" key="4">
    <source>
        <dbReference type="ARBA" id="ARBA00048336"/>
    </source>
</evidence>
<evidence type="ECO:0000256" key="5">
    <source>
        <dbReference type="RuleBase" id="RU004273"/>
    </source>
</evidence>
<evidence type="ECO:0000259" key="6">
    <source>
        <dbReference type="PROSITE" id="PS00125"/>
    </source>
</evidence>
<comment type="similarity">
    <text evidence="5">Belongs to the PPP phosphatase family.</text>
</comment>
<evidence type="ECO:0000313" key="7">
    <source>
        <dbReference type="EMBL" id="KAL2918576.1"/>
    </source>
</evidence>
<dbReference type="EC" id="3.1.3.16" evidence="5"/>